<dbReference type="Gramene" id="Kaladp0040s0019.1.v1.1">
    <property type="protein sequence ID" value="Kaladp0040s0019.1.v1.1"/>
    <property type="gene ID" value="Kaladp0040s0019.v1.1"/>
</dbReference>
<dbReference type="AlphaFoldDB" id="A0A7N0TN29"/>
<name>A0A7N0TN29_KALFE</name>
<dbReference type="InterPro" id="IPR008480">
    <property type="entry name" value="DUF761_pln"/>
</dbReference>
<keyword evidence="2" id="KW-1185">Reference proteome</keyword>
<dbReference type="PANTHER" id="PTHR33265:SF5">
    <property type="entry name" value="COTTON FIBER PROTEIN"/>
    <property type="match status" value="1"/>
</dbReference>
<accession>A0A7N0TN29</accession>
<dbReference type="EnsemblPlants" id="Kaladp0040s0019.1.v1.1">
    <property type="protein sequence ID" value="Kaladp0040s0019.1.v1.1"/>
    <property type="gene ID" value="Kaladp0040s0019.v1.1"/>
</dbReference>
<dbReference type="Pfam" id="PF05553">
    <property type="entry name" value="DUF761"/>
    <property type="match status" value="1"/>
</dbReference>
<reference evidence="1" key="1">
    <citation type="submission" date="2021-01" db="UniProtKB">
        <authorList>
            <consortium name="EnsemblPlants"/>
        </authorList>
    </citation>
    <scope>IDENTIFICATION</scope>
</reference>
<sequence>MGNKKCDAAQITLDALRIALQWAQNAKVFKSRLMQHIRHACHHLRILKTSSKAYVHHGEHEFSFDSTPMIHVKMYRPHSMKFKMPTLSLPSGGNMVPYDRGIDARAEEFITRFYNQIKLQRSDLILPT</sequence>
<organism evidence="1 2">
    <name type="scientific">Kalanchoe fedtschenkoi</name>
    <name type="common">Lavender scallops</name>
    <name type="synonym">South American air plant</name>
    <dbReference type="NCBI Taxonomy" id="63787"/>
    <lineage>
        <taxon>Eukaryota</taxon>
        <taxon>Viridiplantae</taxon>
        <taxon>Streptophyta</taxon>
        <taxon>Embryophyta</taxon>
        <taxon>Tracheophyta</taxon>
        <taxon>Spermatophyta</taxon>
        <taxon>Magnoliopsida</taxon>
        <taxon>eudicotyledons</taxon>
        <taxon>Gunneridae</taxon>
        <taxon>Pentapetalae</taxon>
        <taxon>Saxifragales</taxon>
        <taxon>Crassulaceae</taxon>
        <taxon>Kalanchoe</taxon>
    </lineage>
</organism>
<dbReference type="PANTHER" id="PTHR33265">
    <property type="entry name" value="AVR9/CF-9 RAPIDLY ELICITED PROTEIN-RELATED"/>
    <property type="match status" value="1"/>
</dbReference>
<evidence type="ECO:0000313" key="1">
    <source>
        <dbReference type="EnsemblPlants" id="Kaladp0040s0019.1.v1.1"/>
    </source>
</evidence>
<evidence type="ECO:0000313" key="2">
    <source>
        <dbReference type="Proteomes" id="UP000594263"/>
    </source>
</evidence>
<dbReference type="Proteomes" id="UP000594263">
    <property type="component" value="Unplaced"/>
</dbReference>
<proteinExistence type="predicted"/>
<protein>
    <submittedName>
        <fullName evidence="1">Uncharacterized protein</fullName>
    </submittedName>
</protein>